<organism evidence="1 2">
    <name type="scientific">Viridothelium virens</name>
    <name type="common">Speckled blister lichen</name>
    <name type="synonym">Trypethelium virens</name>
    <dbReference type="NCBI Taxonomy" id="1048519"/>
    <lineage>
        <taxon>Eukaryota</taxon>
        <taxon>Fungi</taxon>
        <taxon>Dikarya</taxon>
        <taxon>Ascomycota</taxon>
        <taxon>Pezizomycotina</taxon>
        <taxon>Dothideomycetes</taxon>
        <taxon>Dothideomycetes incertae sedis</taxon>
        <taxon>Trypetheliales</taxon>
        <taxon>Trypetheliaceae</taxon>
        <taxon>Viridothelium</taxon>
    </lineage>
</organism>
<name>A0A6A6HM40_VIRVR</name>
<evidence type="ECO:0000313" key="2">
    <source>
        <dbReference type="Proteomes" id="UP000800092"/>
    </source>
</evidence>
<sequence length="110" mass="12444">MDSPRLGVLGFCLPRHLTNFRSQALINAKRDKALAEPMRAVLRVGASIFALKLVGERLQGAYQCLLRKVSRSNFAYPAHTCDLADASERYLLRSLRFMNILIHQITKVMV</sequence>
<dbReference type="EMBL" id="ML991773">
    <property type="protein sequence ID" value="KAF2239061.1"/>
    <property type="molecule type" value="Genomic_DNA"/>
</dbReference>
<protein>
    <submittedName>
        <fullName evidence="1">Uncharacterized protein</fullName>
    </submittedName>
</protein>
<proteinExistence type="predicted"/>
<dbReference type="Proteomes" id="UP000800092">
    <property type="component" value="Unassembled WGS sequence"/>
</dbReference>
<evidence type="ECO:0000313" key="1">
    <source>
        <dbReference type="EMBL" id="KAF2239061.1"/>
    </source>
</evidence>
<reference evidence="1" key="1">
    <citation type="journal article" date="2020" name="Stud. Mycol.">
        <title>101 Dothideomycetes genomes: a test case for predicting lifestyles and emergence of pathogens.</title>
        <authorList>
            <person name="Haridas S."/>
            <person name="Albert R."/>
            <person name="Binder M."/>
            <person name="Bloem J."/>
            <person name="Labutti K."/>
            <person name="Salamov A."/>
            <person name="Andreopoulos B."/>
            <person name="Baker S."/>
            <person name="Barry K."/>
            <person name="Bills G."/>
            <person name="Bluhm B."/>
            <person name="Cannon C."/>
            <person name="Castanera R."/>
            <person name="Culley D."/>
            <person name="Daum C."/>
            <person name="Ezra D."/>
            <person name="Gonzalez J."/>
            <person name="Henrissat B."/>
            <person name="Kuo A."/>
            <person name="Liang C."/>
            <person name="Lipzen A."/>
            <person name="Lutzoni F."/>
            <person name="Magnuson J."/>
            <person name="Mondo S."/>
            <person name="Nolan M."/>
            <person name="Ohm R."/>
            <person name="Pangilinan J."/>
            <person name="Park H.-J."/>
            <person name="Ramirez L."/>
            <person name="Alfaro M."/>
            <person name="Sun H."/>
            <person name="Tritt A."/>
            <person name="Yoshinaga Y."/>
            <person name="Zwiers L.-H."/>
            <person name="Turgeon B."/>
            <person name="Goodwin S."/>
            <person name="Spatafora J."/>
            <person name="Crous P."/>
            <person name="Grigoriev I."/>
        </authorList>
    </citation>
    <scope>NUCLEOTIDE SEQUENCE</scope>
    <source>
        <strain evidence="1">Tuck. ex Michener</strain>
    </source>
</reference>
<dbReference type="AlphaFoldDB" id="A0A6A6HM40"/>
<gene>
    <name evidence="1" type="ORF">EV356DRAFT_161479</name>
</gene>
<accession>A0A6A6HM40</accession>
<keyword evidence="2" id="KW-1185">Reference proteome</keyword>